<evidence type="ECO:0000256" key="9">
    <source>
        <dbReference type="NCBIfam" id="TIGR01346"/>
    </source>
</evidence>
<keyword evidence="7 14" id="KW-0456">Lyase</keyword>
<dbReference type="InterPro" id="IPR040442">
    <property type="entry name" value="Pyrv_kinase-like_dom_sf"/>
</dbReference>
<dbReference type="GO" id="GO:0006097">
    <property type="term" value="P:glyoxylate cycle"/>
    <property type="evidence" value="ECO:0007669"/>
    <property type="project" value="UniProtKB-KW"/>
</dbReference>
<evidence type="ECO:0000256" key="11">
    <source>
        <dbReference type="PIRSR" id="PIRSR001362-2"/>
    </source>
</evidence>
<dbReference type="InterPro" id="IPR039556">
    <property type="entry name" value="ICL/PEPM"/>
</dbReference>
<keyword evidence="6" id="KW-0816">Tricarboxylic acid cycle</keyword>
<dbReference type="InterPro" id="IPR018523">
    <property type="entry name" value="Isocitrate_lyase_ph_CS"/>
</dbReference>
<comment type="similarity">
    <text evidence="2">Belongs to the isocitrate lyase/PEP mutase superfamily. Isocitrate lyase family.</text>
</comment>
<evidence type="ECO:0000256" key="12">
    <source>
        <dbReference type="PIRSR" id="PIRSR001362-3"/>
    </source>
</evidence>
<keyword evidence="12" id="KW-0460">Magnesium</keyword>
<comment type="pathway">
    <text evidence="1">Carbohydrate metabolism; glyoxylate cycle; (S)-malate from isocitrate: step 1/2.</text>
</comment>
<feature type="binding site" evidence="11">
    <location>
        <begin position="122"/>
        <end position="124"/>
    </location>
    <ligand>
        <name>substrate</name>
    </ligand>
</feature>
<sequence length="459" mass="50466">MVSTPREATPQTAAEQPALDPERTRTMTDLNTTAPTAEQLQQSWDTDSRWATVERTYTAEDVVRLRGRVQEEHTLARRGSEKLWEQLTAEHAEGRFTNALGALTGNQAVQQVKAGLRAVYLSGWQVAADANLSGHTYPDQSLYPANSVPQVVRRINNALLRADQIEHSEGIQSVEDWLVPIVADAEAGFGGPLNAYELMKSMITAGASGVHWEDQLASEKKCGHLGGKVLIPTGQHIRTLNAARLAADVAGVPSVIVARTDAEAATLITSDVDERDAEFITGERTAEGFYKVRNGIEPCIARAKAYAPYSDLIWMETGTPDLELAKSFAEAVKAEFPDQMLAYNCSPSFNWKKNLDDDTIAKFQRELGAMGFTFQFITLAGFHALNHSMFDLAKGYNERQMSAYVELQEREFADEARGYTATKHQREVGTGYFDAISTAINPESSTVALKESTEAGQFH</sequence>
<dbReference type="Pfam" id="PF00463">
    <property type="entry name" value="ICL"/>
    <property type="match status" value="1"/>
</dbReference>
<dbReference type="PANTHER" id="PTHR21631">
    <property type="entry name" value="ISOCITRATE LYASE/MALATE SYNTHASE"/>
    <property type="match status" value="1"/>
</dbReference>
<name>A0A1R4JP77_9MICC</name>
<evidence type="ECO:0000256" key="1">
    <source>
        <dbReference type="ARBA" id="ARBA00004793"/>
    </source>
</evidence>
<proteinExistence type="inferred from homology"/>
<dbReference type="InterPro" id="IPR015813">
    <property type="entry name" value="Pyrv/PenolPyrv_kinase-like_dom"/>
</dbReference>
<evidence type="ECO:0000256" key="7">
    <source>
        <dbReference type="ARBA" id="ARBA00023239"/>
    </source>
</evidence>
<evidence type="ECO:0000256" key="6">
    <source>
        <dbReference type="ARBA" id="ARBA00022532"/>
    </source>
</evidence>
<evidence type="ECO:0000256" key="3">
    <source>
        <dbReference type="ARBA" id="ARBA00011881"/>
    </source>
</evidence>
<dbReference type="NCBIfam" id="NF011645">
    <property type="entry name" value="PRK15063.1"/>
    <property type="match status" value="1"/>
</dbReference>
<keyword evidence="12" id="KW-0479">Metal-binding</keyword>
<feature type="binding site" evidence="11">
    <location>
        <begin position="223"/>
        <end position="224"/>
    </location>
    <ligand>
        <name>substrate</name>
    </ligand>
</feature>
<dbReference type="Gene3D" id="3.20.20.60">
    <property type="entry name" value="Phosphoenolpyruvate-binding domains"/>
    <property type="match status" value="1"/>
</dbReference>
<dbReference type="PROSITE" id="PS00161">
    <property type="entry name" value="ISOCITRATE_LYASE"/>
    <property type="match status" value="1"/>
</dbReference>
<dbReference type="EC" id="4.1.3.1" evidence="4 9"/>
<dbReference type="PIRSF" id="PIRSF001362">
    <property type="entry name" value="Isocit_lyase"/>
    <property type="match status" value="1"/>
</dbReference>
<accession>A0A1R4JP77</accession>
<evidence type="ECO:0000313" key="15">
    <source>
        <dbReference type="Proteomes" id="UP000196230"/>
    </source>
</evidence>
<evidence type="ECO:0000313" key="14">
    <source>
        <dbReference type="EMBL" id="SJN33860.1"/>
    </source>
</evidence>
<gene>
    <name evidence="14" type="ORF">FM125_09780</name>
</gene>
<reference evidence="14 15" key="1">
    <citation type="submission" date="2017-02" db="EMBL/GenBank/DDBJ databases">
        <authorList>
            <person name="Peterson S.W."/>
        </authorList>
    </citation>
    <scope>NUCLEOTIDE SEQUENCE [LARGE SCALE GENOMIC DNA]</scope>
    <source>
        <strain evidence="14 15">2B3F</strain>
    </source>
</reference>
<evidence type="ECO:0000256" key="13">
    <source>
        <dbReference type="SAM" id="MobiDB-lite"/>
    </source>
</evidence>
<evidence type="ECO:0000256" key="5">
    <source>
        <dbReference type="ARBA" id="ARBA00022435"/>
    </source>
</evidence>
<organism evidence="14 15">
    <name type="scientific">Micrococcus lylae</name>
    <dbReference type="NCBI Taxonomy" id="1273"/>
    <lineage>
        <taxon>Bacteria</taxon>
        <taxon>Bacillati</taxon>
        <taxon>Actinomycetota</taxon>
        <taxon>Actinomycetes</taxon>
        <taxon>Micrococcales</taxon>
        <taxon>Micrococcaceae</taxon>
        <taxon>Micrococcus</taxon>
    </lineage>
</organism>
<dbReference type="GO" id="GO:0006099">
    <property type="term" value="P:tricarboxylic acid cycle"/>
    <property type="evidence" value="ECO:0007669"/>
    <property type="project" value="UniProtKB-UniRule"/>
</dbReference>
<feature type="binding site" evidence="11">
    <location>
        <position position="259"/>
    </location>
    <ligand>
        <name>substrate</name>
    </ligand>
</feature>
<comment type="subunit">
    <text evidence="3">Homotetramer.</text>
</comment>
<dbReference type="Proteomes" id="UP000196230">
    <property type="component" value="Unassembled WGS sequence"/>
</dbReference>
<dbReference type="GO" id="GO:0046872">
    <property type="term" value="F:metal ion binding"/>
    <property type="evidence" value="ECO:0007669"/>
    <property type="project" value="UniProtKB-KW"/>
</dbReference>
<dbReference type="SUPFAM" id="SSF51621">
    <property type="entry name" value="Phosphoenolpyruvate/pyruvate domain"/>
    <property type="match status" value="1"/>
</dbReference>
<evidence type="ECO:0000256" key="4">
    <source>
        <dbReference type="ARBA" id="ARBA00012909"/>
    </source>
</evidence>
<dbReference type="PANTHER" id="PTHR21631:SF3">
    <property type="entry name" value="BIFUNCTIONAL GLYOXYLATE CYCLE PROTEIN"/>
    <property type="match status" value="1"/>
</dbReference>
<dbReference type="FunFam" id="3.20.20.60:FF:000005">
    <property type="entry name" value="Isocitrate lyase"/>
    <property type="match status" value="1"/>
</dbReference>
<feature type="binding site" evidence="12">
    <location>
        <position position="184"/>
    </location>
    <ligand>
        <name>Mg(2+)</name>
        <dbReference type="ChEBI" id="CHEBI:18420"/>
    </ligand>
</feature>
<evidence type="ECO:0000256" key="10">
    <source>
        <dbReference type="PIRSR" id="PIRSR001362-1"/>
    </source>
</evidence>
<protein>
    <recommendedName>
        <fullName evidence="4 9">Isocitrate lyase</fullName>
        <ecNumber evidence="4 9">4.1.3.1</ecNumber>
    </recommendedName>
</protein>
<evidence type="ECO:0000256" key="2">
    <source>
        <dbReference type="ARBA" id="ARBA00005704"/>
    </source>
</evidence>
<feature type="binding site" evidence="11">
    <location>
        <position position="378"/>
    </location>
    <ligand>
        <name>substrate</name>
    </ligand>
</feature>
<feature type="active site" description="Proton acceptor" evidence="10">
    <location>
        <position position="222"/>
    </location>
</feature>
<dbReference type="InterPro" id="IPR006254">
    <property type="entry name" value="Isocitrate_lyase"/>
</dbReference>
<evidence type="ECO:0000256" key="8">
    <source>
        <dbReference type="ARBA" id="ARBA00023531"/>
    </source>
</evidence>
<comment type="catalytic activity">
    <reaction evidence="8">
        <text>D-threo-isocitrate = glyoxylate + succinate</text>
        <dbReference type="Rhea" id="RHEA:13245"/>
        <dbReference type="ChEBI" id="CHEBI:15562"/>
        <dbReference type="ChEBI" id="CHEBI:30031"/>
        <dbReference type="ChEBI" id="CHEBI:36655"/>
        <dbReference type="EC" id="4.1.3.1"/>
    </reaction>
</comment>
<comment type="cofactor">
    <cofactor evidence="12">
        <name>Mg(2+)</name>
        <dbReference type="ChEBI" id="CHEBI:18420"/>
    </cofactor>
    <text evidence="12">Can also use Mn(2+) ion.</text>
</comment>
<dbReference type="AlphaFoldDB" id="A0A1R4JP77"/>
<dbReference type="EMBL" id="FUKP01000065">
    <property type="protein sequence ID" value="SJN33860.1"/>
    <property type="molecule type" value="Genomic_DNA"/>
</dbReference>
<feature type="binding site" evidence="11">
    <location>
        <begin position="344"/>
        <end position="348"/>
    </location>
    <ligand>
        <name>substrate</name>
    </ligand>
</feature>
<keyword evidence="5" id="KW-0329">Glyoxylate bypass</keyword>
<dbReference type="CDD" id="cd00377">
    <property type="entry name" value="ICL_PEPM"/>
    <property type="match status" value="1"/>
</dbReference>
<dbReference type="GO" id="GO:0004451">
    <property type="term" value="F:isocitrate lyase activity"/>
    <property type="evidence" value="ECO:0007669"/>
    <property type="project" value="UniProtKB-UniRule"/>
</dbReference>
<feature type="region of interest" description="Disordered" evidence="13">
    <location>
        <begin position="1"/>
        <end position="24"/>
    </location>
</feature>
<dbReference type="NCBIfam" id="TIGR01346">
    <property type="entry name" value="isocit_lyase"/>
    <property type="match status" value="1"/>
</dbReference>